<dbReference type="PANTHER" id="PTHR30292">
    <property type="entry name" value="UNCHARACTERIZED PROTEIN YBGL-RELATED"/>
    <property type="match status" value="1"/>
</dbReference>
<dbReference type="NCBIfam" id="NF003814">
    <property type="entry name" value="PRK05406.1-3"/>
    <property type="match status" value="1"/>
</dbReference>
<dbReference type="GO" id="GO:0005975">
    <property type="term" value="P:carbohydrate metabolic process"/>
    <property type="evidence" value="ECO:0007669"/>
    <property type="project" value="InterPro"/>
</dbReference>
<protein>
    <recommendedName>
        <fullName evidence="3">LamB/YcsF family protein</fullName>
    </recommendedName>
</protein>
<dbReference type="InterPro" id="IPR005501">
    <property type="entry name" value="LamB/YcsF/PxpA-like"/>
</dbReference>
<gene>
    <name evidence="1" type="ORF">N788_09345</name>
</gene>
<dbReference type="PANTHER" id="PTHR30292:SF0">
    <property type="entry name" value="5-OXOPROLINASE SUBUNIT A"/>
    <property type="match status" value="1"/>
</dbReference>
<dbReference type="SUPFAM" id="SSF88713">
    <property type="entry name" value="Glycoside hydrolase/deacetylase"/>
    <property type="match status" value="1"/>
</dbReference>
<dbReference type="PROSITE" id="PS51257">
    <property type="entry name" value="PROKAR_LIPOPROTEIN"/>
    <property type="match status" value="1"/>
</dbReference>
<dbReference type="AlphaFoldDB" id="A0A087MKI7"/>
<dbReference type="NCBIfam" id="NF003816">
    <property type="entry name" value="PRK05406.1-5"/>
    <property type="match status" value="1"/>
</dbReference>
<dbReference type="CDD" id="cd10787">
    <property type="entry name" value="LamB_YcsF_like"/>
    <property type="match status" value="1"/>
</dbReference>
<dbReference type="PATRIC" id="fig|1121014.3.peg.628"/>
<dbReference type="Gene3D" id="3.20.20.370">
    <property type="entry name" value="Glycoside hydrolase/deacetylase"/>
    <property type="match status" value="1"/>
</dbReference>
<dbReference type="InterPro" id="IPR011330">
    <property type="entry name" value="Glyco_hydro/deAcase_b/a-brl"/>
</dbReference>
<dbReference type="STRING" id="1121014.N788_09345"/>
<dbReference type="RefSeq" id="WP_034220893.1">
    <property type="nucleotide sequence ID" value="NZ_AVCJ01000003.1"/>
</dbReference>
<accession>A0A087MKI7</accession>
<reference evidence="1 2" key="2">
    <citation type="journal article" date="2015" name="Stand. Genomic Sci.">
        <title>High quality draft genomic sequence of Arenimonas donghaensis DSM 18148(T).</title>
        <authorList>
            <person name="Chen F."/>
            <person name="Wang H."/>
            <person name="Cao Y."/>
            <person name="Li X."/>
            <person name="Wang G."/>
        </authorList>
    </citation>
    <scope>NUCLEOTIDE SEQUENCE [LARGE SCALE GENOMIC DNA]</scope>
    <source>
        <strain evidence="1 2">HO3-R19</strain>
    </source>
</reference>
<sequence length="251" mass="26041">MKEALDFNADVGEGDDDAGVLPWVSSASIACGFHAGNPETMRDTVALCLRHGVAIGAHPAFDDRAGFGRREQSATPDQVHALVTCQVRALAAIAHAAGARLSHVKPHGALYNQAARDPALADAVAAAVRDTDPGLRLFGLAGSALVEAGARLGLAVAHEVFAERRYLADGRLAPRGTDGAVIDTLDEALAQVRQCLQTGSVTALGGERVPLQADTLCLHGDRPDAAAFARGLRQALERLGLQVRAPGRGDA</sequence>
<organism evidence="1 2">
    <name type="scientific">Arenimonas donghaensis DSM 18148 = HO3-R19</name>
    <dbReference type="NCBI Taxonomy" id="1121014"/>
    <lineage>
        <taxon>Bacteria</taxon>
        <taxon>Pseudomonadati</taxon>
        <taxon>Pseudomonadota</taxon>
        <taxon>Gammaproteobacteria</taxon>
        <taxon>Lysobacterales</taxon>
        <taxon>Lysobacteraceae</taxon>
        <taxon>Arenimonas</taxon>
    </lineage>
</organism>
<evidence type="ECO:0000313" key="1">
    <source>
        <dbReference type="EMBL" id="KFL37390.1"/>
    </source>
</evidence>
<proteinExistence type="predicted"/>
<comment type="caution">
    <text evidence="1">The sequence shown here is derived from an EMBL/GenBank/DDBJ whole genome shotgun (WGS) entry which is preliminary data.</text>
</comment>
<dbReference type="Pfam" id="PF03746">
    <property type="entry name" value="LamB_YcsF"/>
    <property type="match status" value="1"/>
</dbReference>
<keyword evidence="2" id="KW-1185">Reference proteome</keyword>
<name>A0A087MKI7_9GAMM</name>
<evidence type="ECO:0000313" key="2">
    <source>
        <dbReference type="Proteomes" id="UP000029085"/>
    </source>
</evidence>
<dbReference type="Proteomes" id="UP000029085">
    <property type="component" value="Unassembled WGS sequence"/>
</dbReference>
<dbReference type="EMBL" id="AVCJ01000003">
    <property type="protein sequence ID" value="KFL37390.1"/>
    <property type="molecule type" value="Genomic_DNA"/>
</dbReference>
<dbReference type="OrthoDB" id="9773478at2"/>
<reference evidence="2" key="1">
    <citation type="submission" date="2013-08" db="EMBL/GenBank/DDBJ databases">
        <title>Genome sequencing of Arenimonas donghaensis.</title>
        <authorList>
            <person name="Chen F."/>
            <person name="Wang G."/>
        </authorList>
    </citation>
    <scope>NUCLEOTIDE SEQUENCE [LARGE SCALE GENOMIC DNA]</scope>
    <source>
        <strain evidence="2">HO3-R19</strain>
    </source>
</reference>
<evidence type="ECO:0008006" key="3">
    <source>
        <dbReference type="Google" id="ProtNLM"/>
    </source>
</evidence>